<dbReference type="SMART" id="SM00710">
    <property type="entry name" value="PbH1"/>
    <property type="match status" value="8"/>
</dbReference>
<feature type="domain" description="Right handed beta helix" evidence="3">
    <location>
        <begin position="267"/>
        <end position="429"/>
    </location>
</feature>
<dbReference type="InterPro" id="IPR006626">
    <property type="entry name" value="PbH1"/>
</dbReference>
<dbReference type="Gene3D" id="2.160.20.10">
    <property type="entry name" value="Single-stranded right-handed beta-helix, Pectin lyase-like"/>
    <property type="match status" value="1"/>
</dbReference>
<feature type="chain" id="PRO_5045414625" evidence="1">
    <location>
        <begin position="25"/>
        <end position="533"/>
    </location>
</feature>
<dbReference type="RefSeq" id="WP_354661395.1">
    <property type="nucleotide sequence ID" value="NZ_JBEXAC010000002.1"/>
</dbReference>
<keyword evidence="5" id="KW-1185">Reference proteome</keyword>
<dbReference type="InterPro" id="IPR011050">
    <property type="entry name" value="Pectin_lyase_fold/virulence"/>
</dbReference>
<evidence type="ECO:0000313" key="4">
    <source>
        <dbReference type="EMBL" id="MET6998755.1"/>
    </source>
</evidence>
<name>A0ABV2T806_9BACT</name>
<evidence type="ECO:0000259" key="3">
    <source>
        <dbReference type="Pfam" id="PF13229"/>
    </source>
</evidence>
<dbReference type="EMBL" id="JBEXAC010000002">
    <property type="protein sequence ID" value="MET6998755.1"/>
    <property type="molecule type" value="Genomic_DNA"/>
</dbReference>
<comment type="caution">
    <text evidence="4">The sequence shown here is derived from an EMBL/GenBank/DDBJ whole genome shotgun (WGS) entry which is preliminary data.</text>
</comment>
<sequence length="533" mass="58196">MKKAMVAIAICLITSCVFVMEAIAASNIIRMDVYANAVNKHPEEFLGNGNEFIKDSVLSVLSFGARGDDSSDDLPAFQACIDRVAANGGTCLIPAGKYIINGDLWVNSNVKVKGEGEKSLLVFKKGTLRILKNGSKSFYYTENYNNEIVPNAKVTQLKEDAIKGSSFLQLIDASNIVPGQLIYVYNNKKDSWTILEDSKAKDSWNSEENEMARKELFIVKEKRGNVLTLDSPLKFSYNASATVGLQVGAENVVISNFAIDNQTAPYAIMFEEPKEVTADNLNIKGRGGILFSHMAYKCLIRGCVINTSENRAINIENFSKENKVINNTVDYVRGGDAAIIILMSSSSNIISDNKIIGHGVGSSNEGGIFIHALCYDNKVFKNTIIGTAEGVGAYFGAFENEFYNNTIKQVRVGLVSFHSRNNTFNKNDIQIQTSRKGNAIGALVFESSGINVTNNNIAGDMVFGIQLQSSENHNISYNDIQGISDDKYSFGIKVINGGDKKMVNARLNAGKEGDTNGVQNNKISKVKFKIGTN</sequence>
<dbReference type="Proteomes" id="UP001549749">
    <property type="component" value="Unassembled WGS sequence"/>
</dbReference>
<keyword evidence="1" id="KW-0732">Signal</keyword>
<proteinExistence type="predicted"/>
<dbReference type="InterPro" id="IPR024535">
    <property type="entry name" value="RHGA/B-epi-like_pectate_lyase"/>
</dbReference>
<protein>
    <submittedName>
        <fullName evidence="4">Right-handed parallel beta-helix repeat-containing protein</fullName>
    </submittedName>
</protein>
<feature type="signal peptide" evidence="1">
    <location>
        <begin position="1"/>
        <end position="24"/>
    </location>
</feature>
<dbReference type="Pfam" id="PF13229">
    <property type="entry name" value="Beta_helix"/>
    <property type="match status" value="1"/>
</dbReference>
<gene>
    <name evidence="4" type="ORF">ABR189_15335</name>
</gene>
<dbReference type="SUPFAM" id="SSF51126">
    <property type="entry name" value="Pectin lyase-like"/>
    <property type="match status" value="1"/>
</dbReference>
<evidence type="ECO:0000256" key="1">
    <source>
        <dbReference type="SAM" id="SignalP"/>
    </source>
</evidence>
<evidence type="ECO:0000259" key="2">
    <source>
        <dbReference type="Pfam" id="PF12708"/>
    </source>
</evidence>
<dbReference type="PROSITE" id="PS51257">
    <property type="entry name" value="PROKAR_LIPOPROTEIN"/>
    <property type="match status" value="1"/>
</dbReference>
<feature type="domain" description="Rhamnogalacturonase A/B/Epimerase-like pectate lyase" evidence="2">
    <location>
        <begin position="59"/>
        <end position="121"/>
    </location>
</feature>
<dbReference type="Pfam" id="PF12708">
    <property type="entry name" value="Pect-lyase_RHGA_epim"/>
    <property type="match status" value="1"/>
</dbReference>
<dbReference type="InterPro" id="IPR039448">
    <property type="entry name" value="Beta_helix"/>
</dbReference>
<accession>A0ABV2T806</accession>
<evidence type="ECO:0000313" key="5">
    <source>
        <dbReference type="Proteomes" id="UP001549749"/>
    </source>
</evidence>
<reference evidence="4 5" key="1">
    <citation type="submission" date="2024-06" db="EMBL/GenBank/DDBJ databases">
        <title>Chitinophaga defluvii sp. nov., isolated from municipal sewage.</title>
        <authorList>
            <person name="Zhang L."/>
        </authorList>
    </citation>
    <scope>NUCLEOTIDE SEQUENCE [LARGE SCALE GENOMIC DNA]</scope>
    <source>
        <strain evidence="4 5">H8</strain>
    </source>
</reference>
<organism evidence="4 5">
    <name type="scientific">Chitinophaga defluvii</name>
    <dbReference type="NCBI Taxonomy" id="3163343"/>
    <lineage>
        <taxon>Bacteria</taxon>
        <taxon>Pseudomonadati</taxon>
        <taxon>Bacteroidota</taxon>
        <taxon>Chitinophagia</taxon>
        <taxon>Chitinophagales</taxon>
        <taxon>Chitinophagaceae</taxon>
        <taxon>Chitinophaga</taxon>
    </lineage>
</organism>
<dbReference type="InterPro" id="IPR012334">
    <property type="entry name" value="Pectin_lyas_fold"/>
</dbReference>